<sequence>MRTDSRISGTLLCRAGEGRVAFAAHEVASIESPETFGGRAGSACEAFAEESFSGRILVAASGEAVGVNALEIDAEPFTVLPAPALLARVAGGSLRGFIQVRGMLWPVMSLVDFGRFLAPGEAT</sequence>
<accession>A0A1L9BFM2</accession>
<reference evidence="2" key="1">
    <citation type="submission" date="2016-11" db="EMBL/GenBank/DDBJ databases">
        <authorList>
            <person name="Shukria A."/>
            <person name="Stevens D.C."/>
        </authorList>
    </citation>
    <scope>NUCLEOTIDE SEQUENCE [LARGE SCALE GENOMIC DNA]</scope>
    <source>
        <strain evidence="2">Cbfe23</strain>
    </source>
</reference>
<evidence type="ECO:0000313" key="2">
    <source>
        <dbReference type="Proteomes" id="UP000182229"/>
    </source>
</evidence>
<dbReference type="OrthoDB" id="5383000at2"/>
<proteinExistence type="predicted"/>
<keyword evidence="2" id="KW-1185">Reference proteome</keyword>
<organism evidence="1 2">
    <name type="scientific">Cystobacter ferrugineus</name>
    <dbReference type="NCBI Taxonomy" id="83449"/>
    <lineage>
        <taxon>Bacteria</taxon>
        <taxon>Pseudomonadati</taxon>
        <taxon>Myxococcota</taxon>
        <taxon>Myxococcia</taxon>
        <taxon>Myxococcales</taxon>
        <taxon>Cystobacterineae</taxon>
        <taxon>Archangiaceae</taxon>
        <taxon>Cystobacter</taxon>
    </lineage>
</organism>
<protein>
    <submittedName>
        <fullName evidence="1">Protein CrdC</fullName>
    </submittedName>
</protein>
<name>A0A1L9BFM2_9BACT</name>
<reference evidence="1 2" key="2">
    <citation type="submission" date="2016-12" db="EMBL/GenBank/DDBJ databases">
        <title>Draft Genome Sequence of Cystobacter ferrugineus Strain Cbfe23.</title>
        <authorList>
            <person name="Akbar S."/>
            <person name="Dowd S.E."/>
            <person name="Stevens D.C."/>
        </authorList>
    </citation>
    <scope>NUCLEOTIDE SEQUENCE [LARGE SCALE GENOMIC DNA]</scope>
    <source>
        <strain evidence="1 2">Cbfe23</strain>
    </source>
</reference>
<gene>
    <name evidence="1" type="ORF">BON30_09145</name>
</gene>
<comment type="caution">
    <text evidence="1">The sequence shown here is derived from an EMBL/GenBank/DDBJ whole genome shotgun (WGS) entry which is preliminary data.</text>
</comment>
<dbReference type="Proteomes" id="UP000182229">
    <property type="component" value="Unassembled WGS sequence"/>
</dbReference>
<evidence type="ECO:0000313" key="1">
    <source>
        <dbReference type="EMBL" id="OJH41061.1"/>
    </source>
</evidence>
<dbReference type="EMBL" id="MPIN01000002">
    <property type="protein sequence ID" value="OJH41061.1"/>
    <property type="molecule type" value="Genomic_DNA"/>
</dbReference>
<dbReference type="RefSeq" id="WP_071897497.1">
    <property type="nucleotide sequence ID" value="NZ_MPIN01000002.1"/>
</dbReference>
<dbReference type="STRING" id="83449.BON30_09145"/>
<dbReference type="AlphaFoldDB" id="A0A1L9BFM2"/>